<organism evidence="2 3">
    <name type="scientific">Malus domestica</name>
    <name type="common">Apple</name>
    <name type="synonym">Pyrus malus</name>
    <dbReference type="NCBI Taxonomy" id="3750"/>
    <lineage>
        <taxon>Eukaryota</taxon>
        <taxon>Viridiplantae</taxon>
        <taxon>Streptophyta</taxon>
        <taxon>Embryophyta</taxon>
        <taxon>Tracheophyta</taxon>
        <taxon>Spermatophyta</taxon>
        <taxon>Magnoliopsida</taxon>
        <taxon>eudicotyledons</taxon>
        <taxon>Gunneridae</taxon>
        <taxon>Pentapetalae</taxon>
        <taxon>rosids</taxon>
        <taxon>fabids</taxon>
        <taxon>Rosales</taxon>
        <taxon>Rosaceae</taxon>
        <taxon>Amygdaloideae</taxon>
        <taxon>Maleae</taxon>
        <taxon>Malus</taxon>
    </lineage>
</organism>
<accession>A0A498JXI6</accession>
<gene>
    <name evidence="2" type="ORF">DVH24_021638</name>
</gene>
<evidence type="ECO:0000313" key="2">
    <source>
        <dbReference type="EMBL" id="RXH99836.1"/>
    </source>
</evidence>
<name>A0A498JXI6_MALDO</name>
<feature type="compositionally biased region" description="Polar residues" evidence="1">
    <location>
        <begin position="66"/>
        <end position="85"/>
    </location>
</feature>
<dbReference type="EMBL" id="RDQH01000331">
    <property type="protein sequence ID" value="RXH99836.1"/>
    <property type="molecule type" value="Genomic_DNA"/>
</dbReference>
<reference evidence="2 3" key="1">
    <citation type="submission" date="2018-10" db="EMBL/GenBank/DDBJ databases">
        <title>A high-quality apple genome assembly.</title>
        <authorList>
            <person name="Hu J."/>
        </authorList>
    </citation>
    <scope>NUCLEOTIDE SEQUENCE [LARGE SCALE GENOMIC DNA]</scope>
    <source>
        <strain evidence="3">cv. HFTH1</strain>
        <tissue evidence="2">Young leaf</tissue>
    </source>
</reference>
<evidence type="ECO:0000313" key="3">
    <source>
        <dbReference type="Proteomes" id="UP000290289"/>
    </source>
</evidence>
<protein>
    <submittedName>
        <fullName evidence="2">Uncharacterized protein</fullName>
    </submittedName>
</protein>
<evidence type="ECO:0000256" key="1">
    <source>
        <dbReference type="SAM" id="MobiDB-lite"/>
    </source>
</evidence>
<sequence>MLEHVKHTPKYIVLPTGPQVQLNKTPLQESTTEVSSLETPIKSVTRTEETSRPISKMAAKKKDARGSSSNNDYSKQVTNLLANIH</sequence>
<feature type="compositionally biased region" description="Polar residues" evidence="1">
    <location>
        <begin position="26"/>
        <end position="44"/>
    </location>
</feature>
<dbReference type="Proteomes" id="UP000290289">
    <property type="component" value="Chromosome 5"/>
</dbReference>
<feature type="region of interest" description="Disordered" evidence="1">
    <location>
        <begin position="26"/>
        <end position="85"/>
    </location>
</feature>
<dbReference type="AlphaFoldDB" id="A0A498JXI6"/>
<proteinExistence type="predicted"/>
<comment type="caution">
    <text evidence="2">The sequence shown here is derived from an EMBL/GenBank/DDBJ whole genome shotgun (WGS) entry which is preliminary data.</text>
</comment>
<keyword evidence="3" id="KW-1185">Reference proteome</keyword>